<organism evidence="2 3">
    <name type="scientific">Elysia marginata</name>
    <dbReference type="NCBI Taxonomy" id="1093978"/>
    <lineage>
        <taxon>Eukaryota</taxon>
        <taxon>Metazoa</taxon>
        <taxon>Spiralia</taxon>
        <taxon>Lophotrochozoa</taxon>
        <taxon>Mollusca</taxon>
        <taxon>Gastropoda</taxon>
        <taxon>Heterobranchia</taxon>
        <taxon>Euthyneura</taxon>
        <taxon>Panpulmonata</taxon>
        <taxon>Sacoglossa</taxon>
        <taxon>Placobranchoidea</taxon>
        <taxon>Plakobranchidae</taxon>
        <taxon>Elysia</taxon>
    </lineage>
</organism>
<dbReference type="GO" id="GO:0009986">
    <property type="term" value="C:cell surface"/>
    <property type="evidence" value="ECO:0007669"/>
    <property type="project" value="TreeGrafter"/>
</dbReference>
<dbReference type="SUPFAM" id="SSF141086">
    <property type="entry name" value="Agglutinin HPA-like"/>
    <property type="match status" value="1"/>
</dbReference>
<dbReference type="EMBL" id="BMAT01008518">
    <property type="protein sequence ID" value="GFR86999.1"/>
    <property type="molecule type" value="Genomic_DNA"/>
</dbReference>
<sequence>MFPIGKTKAFASRPVICLEFYKEVKYVPQPTSRPLPWSRVVLKQQPSHAVEHLTKALSLRCALEDTNPATSGAVPISPDTALLTVGAETDQYADEIVSIEFSRNGERLAFLEPNGYPQATGDWKNMKVIGDLSLPLVNSDHERAFLELIWSPPSLNQSGEYTCTVNTTSASNKSIYEVTSEVGIQFPSKQDLVSQMRILHQEDLANQEKLSDLQAAASVLKPAHAESGVVSCGDSTGWNSYIGSRRYVYKDVKFRRPYTGKSPIISLGIKGIDSYHSKNLRMQLDVVNRSTSGFRVRCGTWGDTRIYSLTVRWTSAVA</sequence>
<dbReference type="Proteomes" id="UP000762676">
    <property type="component" value="Unassembled WGS sequence"/>
</dbReference>
<dbReference type="Pfam" id="PF09458">
    <property type="entry name" value="H_lectin"/>
    <property type="match status" value="1"/>
</dbReference>
<name>A0AAV4GNT4_9GAST</name>
<protein>
    <submittedName>
        <fullName evidence="2">Agglutinin</fullName>
    </submittedName>
</protein>
<gene>
    <name evidence="2" type="ORF">ElyMa_004212700</name>
</gene>
<comment type="caution">
    <text evidence="2">The sequence shown here is derived from an EMBL/GenBank/DDBJ whole genome shotgun (WGS) entry which is preliminary data.</text>
</comment>
<dbReference type="GO" id="GO:0046871">
    <property type="term" value="F:N-acetylgalactosamine binding"/>
    <property type="evidence" value="ECO:0007669"/>
    <property type="project" value="TreeGrafter"/>
</dbReference>
<dbReference type="GO" id="GO:0070492">
    <property type="term" value="F:oligosaccharide binding"/>
    <property type="evidence" value="ECO:0007669"/>
    <property type="project" value="TreeGrafter"/>
</dbReference>
<accession>A0AAV4GNT4</accession>
<dbReference type="GO" id="GO:0045335">
    <property type="term" value="C:phagocytic vesicle"/>
    <property type="evidence" value="ECO:0007669"/>
    <property type="project" value="TreeGrafter"/>
</dbReference>
<dbReference type="GO" id="GO:0030247">
    <property type="term" value="F:polysaccharide binding"/>
    <property type="evidence" value="ECO:0007669"/>
    <property type="project" value="TreeGrafter"/>
</dbReference>
<dbReference type="InterPro" id="IPR052487">
    <property type="entry name" value="Galactose-binding_lectin"/>
</dbReference>
<dbReference type="AlphaFoldDB" id="A0AAV4GNT4"/>
<dbReference type="InterPro" id="IPR037221">
    <property type="entry name" value="H-type_lectin_dom_sf"/>
</dbReference>
<evidence type="ECO:0000259" key="1">
    <source>
        <dbReference type="Pfam" id="PF09458"/>
    </source>
</evidence>
<evidence type="ECO:0000313" key="3">
    <source>
        <dbReference type="Proteomes" id="UP000762676"/>
    </source>
</evidence>
<dbReference type="InterPro" id="IPR019019">
    <property type="entry name" value="H-type_lectin_domain"/>
</dbReference>
<dbReference type="PANTHER" id="PTHR46938">
    <property type="entry name" value="DISCOIDIN-1 SUBUNIT A-RELATED-RELATED"/>
    <property type="match status" value="1"/>
</dbReference>
<reference evidence="2 3" key="1">
    <citation type="journal article" date="2021" name="Elife">
        <title>Chloroplast acquisition without the gene transfer in kleptoplastic sea slugs, Plakobranchus ocellatus.</title>
        <authorList>
            <person name="Maeda T."/>
            <person name="Takahashi S."/>
            <person name="Yoshida T."/>
            <person name="Shimamura S."/>
            <person name="Takaki Y."/>
            <person name="Nagai Y."/>
            <person name="Toyoda A."/>
            <person name="Suzuki Y."/>
            <person name="Arimoto A."/>
            <person name="Ishii H."/>
            <person name="Satoh N."/>
            <person name="Nishiyama T."/>
            <person name="Hasebe M."/>
            <person name="Maruyama T."/>
            <person name="Minagawa J."/>
            <person name="Obokata J."/>
            <person name="Shigenobu S."/>
        </authorList>
    </citation>
    <scope>NUCLEOTIDE SEQUENCE [LARGE SCALE GENOMIC DNA]</scope>
</reference>
<dbReference type="GO" id="GO:0098609">
    <property type="term" value="P:cell-cell adhesion"/>
    <property type="evidence" value="ECO:0007669"/>
    <property type="project" value="TreeGrafter"/>
</dbReference>
<keyword evidence="3" id="KW-1185">Reference proteome</keyword>
<feature type="domain" description="H-type lectin" evidence="1">
    <location>
        <begin position="250"/>
        <end position="314"/>
    </location>
</feature>
<dbReference type="Gene3D" id="2.60.40.2080">
    <property type="match status" value="1"/>
</dbReference>
<proteinExistence type="predicted"/>
<dbReference type="GO" id="GO:0098636">
    <property type="term" value="C:protein complex involved in cell adhesion"/>
    <property type="evidence" value="ECO:0007669"/>
    <property type="project" value="TreeGrafter"/>
</dbReference>
<evidence type="ECO:0000313" key="2">
    <source>
        <dbReference type="EMBL" id="GFR86999.1"/>
    </source>
</evidence>
<dbReference type="PANTHER" id="PTHR46938:SF2">
    <property type="entry name" value="DISCOIDIN-2"/>
    <property type="match status" value="1"/>
</dbReference>